<comment type="subcellular location">
    <subcellularLocation>
        <location evidence="4">Mitochondrion</location>
    </subcellularLocation>
</comment>
<dbReference type="Gene3D" id="3.30.479.20">
    <property type="entry name" value="Elongation factor Ts, dimerisation domain"/>
    <property type="match status" value="2"/>
</dbReference>
<comment type="similarity">
    <text evidence="1 4 5">Belongs to the EF-Ts family.</text>
</comment>
<dbReference type="InterPro" id="IPR014039">
    <property type="entry name" value="Transl_elong_EFTs/EF1B_dimer"/>
</dbReference>
<dbReference type="GO" id="GO:0005739">
    <property type="term" value="C:mitochondrion"/>
    <property type="evidence" value="ECO:0007669"/>
    <property type="project" value="UniProtKB-SubCell"/>
</dbReference>
<evidence type="ECO:0000313" key="7">
    <source>
        <dbReference type="EMBL" id="KAL0482779.1"/>
    </source>
</evidence>
<evidence type="ECO:0000313" key="8">
    <source>
        <dbReference type="Proteomes" id="UP001431209"/>
    </source>
</evidence>
<evidence type="ECO:0000256" key="2">
    <source>
        <dbReference type="ARBA" id="ARBA00022768"/>
    </source>
</evidence>
<dbReference type="NCBIfam" id="TIGR00116">
    <property type="entry name" value="tsf"/>
    <property type="match status" value="1"/>
</dbReference>
<keyword evidence="8" id="KW-1185">Reference proteome</keyword>
<evidence type="ECO:0000256" key="4">
    <source>
        <dbReference type="HAMAP-Rule" id="MF_03135"/>
    </source>
</evidence>
<dbReference type="HAMAP" id="MF_00050">
    <property type="entry name" value="EF_Ts"/>
    <property type="match status" value="1"/>
</dbReference>
<feature type="domain" description="Translation elongation factor EFTs/EF1B dimerisation" evidence="6">
    <location>
        <begin position="114"/>
        <end position="338"/>
    </location>
</feature>
<comment type="function">
    <text evidence="4 5">Associates with the EF-Tu.GDP complex and induces the exchange of GDP to GTP. It remains bound to the aminoacyl-tRNA.EF-Tu.GTP complex up to the GTP hydrolysis stage on the ribosome.</text>
</comment>
<protein>
    <recommendedName>
        <fullName evidence="4">Elongation factor Ts, mitochondrial</fullName>
        <shortName evidence="4">EF-Ts</shortName>
        <shortName evidence="4">EF-TsMt</shortName>
    </recommendedName>
</protein>
<dbReference type="SUPFAM" id="SSF54713">
    <property type="entry name" value="Elongation factor Ts (EF-Ts), dimerisation domain"/>
    <property type="match status" value="1"/>
</dbReference>
<dbReference type="GO" id="GO:0003746">
    <property type="term" value="F:translation elongation factor activity"/>
    <property type="evidence" value="ECO:0007669"/>
    <property type="project" value="UniProtKB-UniRule"/>
</dbReference>
<dbReference type="EMBL" id="JAOPGA020000891">
    <property type="protein sequence ID" value="KAL0482779.1"/>
    <property type="molecule type" value="Genomic_DNA"/>
</dbReference>
<dbReference type="InterPro" id="IPR018101">
    <property type="entry name" value="Transl_elong_Ts_CS"/>
</dbReference>
<dbReference type="Gene3D" id="1.10.8.10">
    <property type="entry name" value="DNA helicase RuvA subunit, C-terminal domain"/>
    <property type="match status" value="1"/>
</dbReference>
<sequence>MFSLSTITKTRALCTRAIFSNNVLRASVIRPPVDNFRHYSTERKVSIDLIKQLRAETDAPLGHCKKALEESDGDMTAAKDWLRKKGLQTAQSKSSRTAVEGVVGSLTSSDRKVGVLVEVNCETDFVTRNDSFQTASAKVTKAILEHATRQQDLQGEVDVENIKTSVLVDGVPAGQVISELAGIIRENIQLRKVAILRADKPNAVIAHYVHNAVRENAGSIACLVQLSPTKQDMKPEECEKFGRSLAMHIIGMNTKYLQTDQVPQQEVEYERNLAQEKAASEGKPVDNATKFAEKVVNKYYAQVVLMEQPWVLNNKKTVRQVLQESNVQADRFIKLKCGDKLV</sequence>
<name>A0AAW2Z0J3_9EUKA</name>
<reference evidence="7 8" key="1">
    <citation type="submission" date="2024-03" db="EMBL/GenBank/DDBJ databases">
        <title>The Acrasis kona genome and developmental transcriptomes reveal deep origins of eukaryotic multicellular pathways.</title>
        <authorList>
            <person name="Sheikh S."/>
            <person name="Fu C.-J."/>
            <person name="Brown M.W."/>
            <person name="Baldauf S.L."/>
        </authorList>
    </citation>
    <scope>NUCLEOTIDE SEQUENCE [LARGE SCALE GENOMIC DNA]</scope>
    <source>
        <strain evidence="7 8">ATCC MYA-3509</strain>
    </source>
</reference>
<dbReference type="SUPFAM" id="SSF46934">
    <property type="entry name" value="UBA-like"/>
    <property type="match status" value="1"/>
</dbReference>
<dbReference type="CDD" id="cd14275">
    <property type="entry name" value="UBA_EF-Ts"/>
    <property type="match status" value="1"/>
</dbReference>
<dbReference type="Gene3D" id="1.10.286.20">
    <property type="match status" value="1"/>
</dbReference>
<dbReference type="InterPro" id="IPR036402">
    <property type="entry name" value="EF-Ts_dimer_sf"/>
</dbReference>
<dbReference type="PROSITE" id="PS01127">
    <property type="entry name" value="EF_TS_2"/>
    <property type="match status" value="1"/>
</dbReference>
<dbReference type="FunFam" id="1.10.8.10:FF:000001">
    <property type="entry name" value="Elongation factor Ts"/>
    <property type="match status" value="1"/>
</dbReference>
<organism evidence="7 8">
    <name type="scientific">Acrasis kona</name>
    <dbReference type="NCBI Taxonomy" id="1008807"/>
    <lineage>
        <taxon>Eukaryota</taxon>
        <taxon>Discoba</taxon>
        <taxon>Heterolobosea</taxon>
        <taxon>Tetramitia</taxon>
        <taxon>Eutetramitia</taxon>
        <taxon>Acrasidae</taxon>
        <taxon>Acrasis</taxon>
    </lineage>
</organism>
<dbReference type="GO" id="GO:0070125">
    <property type="term" value="P:mitochondrial translational elongation"/>
    <property type="evidence" value="ECO:0007669"/>
    <property type="project" value="TreeGrafter"/>
</dbReference>
<evidence type="ECO:0000256" key="3">
    <source>
        <dbReference type="ARBA" id="ARBA00022917"/>
    </source>
</evidence>
<evidence type="ECO:0000256" key="1">
    <source>
        <dbReference type="ARBA" id="ARBA00005532"/>
    </source>
</evidence>
<evidence type="ECO:0000256" key="5">
    <source>
        <dbReference type="RuleBase" id="RU000642"/>
    </source>
</evidence>
<comment type="caution">
    <text evidence="7">The sequence shown here is derived from an EMBL/GenBank/DDBJ whole genome shotgun (WGS) entry which is preliminary data.</text>
</comment>
<keyword evidence="2 4" id="KW-0251">Elongation factor</keyword>
<dbReference type="InterPro" id="IPR001816">
    <property type="entry name" value="Transl_elong_EFTs/EF1B"/>
</dbReference>
<dbReference type="PANTHER" id="PTHR11741:SF0">
    <property type="entry name" value="ELONGATION FACTOR TS, MITOCHONDRIAL"/>
    <property type="match status" value="1"/>
</dbReference>
<dbReference type="PANTHER" id="PTHR11741">
    <property type="entry name" value="ELONGATION FACTOR TS"/>
    <property type="match status" value="1"/>
</dbReference>
<evidence type="ECO:0000259" key="6">
    <source>
        <dbReference type="Pfam" id="PF00889"/>
    </source>
</evidence>
<dbReference type="Proteomes" id="UP001431209">
    <property type="component" value="Unassembled WGS sequence"/>
</dbReference>
<keyword evidence="4" id="KW-0496">Mitochondrion</keyword>
<accession>A0AAW2Z0J3</accession>
<proteinExistence type="inferred from homology"/>
<keyword evidence="3 4" id="KW-0648">Protein biosynthesis</keyword>
<dbReference type="AlphaFoldDB" id="A0AAW2Z0J3"/>
<dbReference type="InterPro" id="IPR009060">
    <property type="entry name" value="UBA-like_sf"/>
</dbReference>
<dbReference type="Pfam" id="PF00889">
    <property type="entry name" value="EF_TS"/>
    <property type="match status" value="1"/>
</dbReference>
<gene>
    <name evidence="7" type="ORF">AKO1_014245</name>
</gene>